<keyword evidence="6 10" id="KW-0963">Cytoplasm</keyword>
<dbReference type="InterPro" id="IPR001585">
    <property type="entry name" value="TAL/FSA"/>
</dbReference>
<evidence type="ECO:0000313" key="12">
    <source>
        <dbReference type="EMBL" id="MEK8090352.1"/>
    </source>
</evidence>
<keyword evidence="9 10" id="KW-0704">Schiff base</keyword>
<evidence type="ECO:0000256" key="5">
    <source>
        <dbReference type="ARBA" id="ARBA00013151"/>
    </source>
</evidence>
<evidence type="ECO:0000313" key="13">
    <source>
        <dbReference type="Proteomes" id="UP001446205"/>
    </source>
</evidence>
<dbReference type="EMBL" id="JBBPCO010000011">
    <property type="protein sequence ID" value="MEK8090352.1"/>
    <property type="molecule type" value="Genomic_DNA"/>
</dbReference>
<dbReference type="HAMAP" id="MF_00493">
    <property type="entry name" value="Transaldolase_2"/>
    <property type="match status" value="1"/>
</dbReference>
<evidence type="ECO:0000256" key="3">
    <source>
        <dbReference type="ARBA" id="ARBA00004857"/>
    </source>
</evidence>
<dbReference type="EC" id="2.2.1.2" evidence="5 10"/>
<dbReference type="CDD" id="cd00955">
    <property type="entry name" value="Transaldolase_like"/>
    <property type="match status" value="1"/>
</dbReference>
<evidence type="ECO:0000256" key="7">
    <source>
        <dbReference type="ARBA" id="ARBA00022679"/>
    </source>
</evidence>
<evidence type="ECO:0000256" key="6">
    <source>
        <dbReference type="ARBA" id="ARBA00022490"/>
    </source>
</evidence>
<comment type="subcellular location">
    <subcellularLocation>
        <location evidence="2 10">Cytoplasm</location>
    </subcellularLocation>
</comment>
<evidence type="ECO:0000256" key="9">
    <source>
        <dbReference type="ARBA" id="ARBA00023270"/>
    </source>
</evidence>
<keyword evidence="8 10" id="KW-0570">Pentose shunt</keyword>
<keyword evidence="7 10" id="KW-0808">Transferase</keyword>
<comment type="function">
    <text evidence="1 10">Transaldolase is important for the balance of metabolites in the pentose-phosphate pathway.</text>
</comment>
<dbReference type="InterPro" id="IPR004732">
    <property type="entry name" value="Transaldolase_2"/>
</dbReference>
<proteinExistence type="inferred from homology"/>
<dbReference type="GO" id="GO:0004801">
    <property type="term" value="F:transaldolase activity"/>
    <property type="evidence" value="ECO:0007669"/>
    <property type="project" value="UniProtKB-EC"/>
</dbReference>
<dbReference type="PANTHER" id="PTHR10683">
    <property type="entry name" value="TRANSALDOLASE"/>
    <property type="match status" value="1"/>
</dbReference>
<dbReference type="RefSeq" id="WP_341371408.1">
    <property type="nucleotide sequence ID" value="NZ_JBBPCO010000011.1"/>
</dbReference>
<evidence type="ECO:0000256" key="11">
    <source>
        <dbReference type="SAM" id="MobiDB-lite"/>
    </source>
</evidence>
<feature type="active site" description="Schiff-base intermediate with substrate" evidence="10">
    <location>
        <position position="139"/>
    </location>
</feature>
<keyword evidence="13" id="KW-1185">Reference proteome</keyword>
<evidence type="ECO:0000256" key="8">
    <source>
        <dbReference type="ARBA" id="ARBA00023126"/>
    </source>
</evidence>
<evidence type="ECO:0000256" key="1">
    <source>
        <dbReference type="ARBA" id="ARBA00003518"/>
    </source>
</evidence>
<dbReference type="InterPro" id="IPR013785">
    <property type="entry name" value="Aldolase_TIM"/>
</dbReference>
<reference evidence="12 13" key="1">
    <citation type="submission" date="2024-04" db="EMBL/GenBank/DDBJ databases">
        <authorList>
            <person name="Abashina T."/>
            <person name="Shaikin A."/>
        </authorList>
    </citation>
    <scope>NUCLEOTIDE SEQUENCE [LARGE SCALE GENOMIC DNA]</scope>
    <source>
        <strain evidence="12 13">AAFK</strain>
    </source>
</reference>
<name>A0ABU9D9Z7_9PROT</name>
<sequence>MNPLLQLLAHGQSYWLDNLTRQMLRNGELARRIHDEGLRGQTSNPAIFGKAIGKSQDYDEQIERLIDERRPTPEIYEALAIQDIQAACDLFRPVYDESKGLDGYVSLEVSPHLAHDMQGSLEEARRLHRMVQRPNVMIKIPGTPEAVPAIEEALFEGIPINVTLLFSIESYEAVAWAYIRALERRLEQGKSINALSSVASFFLSRIDVEVDKRLKALGPVDGIQPQDLLGKMAVANAKLAYQRFREILDDPRWQVLERQGAKVQRMLWASTSTKNPDYRDVMYVEPLIGPDTVNTMPDETIAAFADHGVVRDTVMEGMEEARQTMQALEKLGISFREVTELLMTEGMQKFVEPFDQILDIIEKKRSLLGGEGQTRAGEAASKGAQPAK</sequence>
<dbReference type="Pfam" id="PF00923">
    <property type="entry name" value="TAL_FSA"/>
    <property type="match status" value="1"/>
</dbReference>
<evidence type="ECO:0000256" key="2">
    <source>
        <dbReference type="ARBA" id="ARBA00004496"/>
    </source>
</evidence>
<gene>
    <name evidence="10 12" type="primary">tal</name>
    <name evidence="12" type="ORF">WOB96_11340</name>
</gene>
<comment type="pathway">
    <text evidence="3 10">Carbohydrate degradation; pentose phosphate pathway; D-glyceraldehyde 3-phosphate and beta-D-fructose 6-phosphate from D-ribose 5-phosphate and D-xylulose 5-phosphate (non-oxidative stage): step 2/3.</text>
</comment>
<dbReference type="PANTHER" id="PTHR10683:SF31">
    <property type="entry name" value="TRANSALDOLASE"/>
    <property type="match status" value="1"/>
</dbReference>
<comment type="caution">
    <text evidence="12">The sequence shown here is derived from an EMBL/GenBank/DDBJ whole genome shotgun (WGS) entry which is preliminary data.</text>
</comment>
<comment type="catalytic activity">
    <reaction evidence="10">
        <text>D-sedoheptulose 7-phosphate + D-glyceraldehyde 3-phosphate = D-erythrose 4-phosphate + beta-D-fructose 6-phosphate</text>
        <dbReference type="Rhea" id="RHEA:17053"/>
        <dbReference type="ChEBI" id="CHEBI:16897"/>
        <dbReference type="ChEBI" id="CHEBI:57483"/>
        <dbReference type="ChEBI" id="CHEBI:57634"/>
        <dbReference type="ChEBI" id="CHEBI:59776"/>
        <dbReference type="EC" id="2.2.1.2"/>
    </reaction>
</comment>
<feature type="region of interest" description="Disordered" evidence="11">
    <location>
        <begin position="369"/>
        <end position="388"/>
    </location>
</feature>
<evidence type="ECO:0000256" key="4">
    <source>
        <dbReference type="ARBA" id="ARBA00008426"/>
    </source>
</evidence>
<dbReference type="Gene3D" id="3.20.20.70">
    <property type="entry name" value="Aldolase class I"/>
    <property type="match status" value="1"/>
</dbReference>
<comment type="similarity">
    <text evidence="4 10">Belongs to the transaldolase family. Type 2 subfamily.</text>
</comment>
<evidence type="ECO:0000256" key="10">
    <source>
        <dbReference type="HAMAP-Rule" id="MF_00493"/>
    </source>
</evidence>
<dbReference type="PIRSF" id="PIRSF036915">
    <property type="entry name" value="Trnald_Bac_Plnt"/>
    <property type="match status" value="1"/>
</dbReference>
<dbReference type="NCBIfam" id="TIGR00876">
    <property type="entry name" value="tal_mycobact"/>
    <property type="match status" value="1"/>
</dbReference>
<dbReference type="NCBIfam" id="NF002881">
    <property type="entry name" value="PRK03343.1"/>
    <property type="match status" value="1"/>
</dbReference>
<organism evidence="12 13">
    <name type="scientific">Thermithiobacillus plumbiphilus</name>
    <dbReference type="NCBI Taxonomy" id="1729899"/>
    <lineage>
        <taxon>Bacteria</taxon>
        <taxon>Pseudomonadati</taxon>
        <taxon>Pseudomonadota</taxon>
        <taxon>Acidithiobacillia</taxon>
        <taxon>Acidithiobacillales</taxon>
        <taxon>Thermithiobacillaceae</taxon>
        <taxon>Thermithiobacillus</taxon>
    </lineage>
</organism>
<protein>
    <recommendedName>
        <fullName evidence="5 10">Transaldolase</fullName>
        <ecNumber evidence="5 10">2.2.1.2</ecNumber>
    </recommendedName>
</protein>
<dbReference type="SUPFAM" id="SSF51569">
    <property type="entry name" value="Aldolase"/>
    <property type="match status" value="1"/>
</dbReference>
<dbReference type="Proteomes" id="UP001446205">
    <property type="component" value="Unassembled WGS sequence"/>
</dbReference>
<accession>A0ABU9D9Z7</accession>